<feature type="domain" description="Reverse transcriptase zinc-binding" evidence="1">
    <location>
        <begin position="36"/>
        <end position="96"/>
    </location>
</feature>
<dbReference type="EMBL" id="DUZY01000007">
    <property type="protein sequence ID" value="DAD46249.1"/>
    <property type="molecule type" value="Genomic_DNA"/>
</dbReference>
<sequence length="140" mass="15978">MFRSGWGRKKASSLPNLVIVFWRIPISKWIGPGFGNHKSPSKVIFFIWLARKERIQTVDAIVRRGIVLDALCPLCSLASESVDCLLSHCPFTSYIWHHFLVLFQVCLVFPRSVPEFLSSWRVGAFSAKGKIIWKCLPFAL</sequence>
<dbReference type="InterPro" id="IPR026960">
    <property type="entry name" value="RVT-Znf"/>
</dbReference>
<evidence type="ECO:0000313" key="3">
    <source>
        <dbReference type="Proteomes" id="UP000607653"/>
    </source>
</evidence>
<evidence type="ECO:0000313" key="2">
    <source>
        <dbReference type="EMBL" id="DAD46249.1"/>
    </source>
</evidence>
<keyword evidence="3" id="KW-1185">Reference proteome</keyword>
<reference evidence="2 3" key="1">
    <citation type="journal article" date="2020" name="Mol. Biol. Evol.">
        <title>Distinct Expression and Methylation Patterns for Genes with Different Fates following a Single Whole-Genome Duplication in Flowering Plants.</title>
        <authorList>
            <person name="Shi T."/>
            <person name="Rahmani R.S."/>
            <person name="Gugger P.F."/>
            <person name="Wang M."/>
            <person name="Li H."/>
            <person name="Zhang Y."/>
            <person name="Li Z."/>
            <person name="Wang Q."/>
            <person name="Van de Peer Y."/>
            <person name="Marchal K."/>
            <person name="Chen J."/>
        </authorList>
    </citation>
    <scope>NUCLEOTIDE SEQUENCE [LARGE SCALE GENOMIC DNA]</scope>
    <source>
        <tissue evidence="2">Leaf</tissue>
    </source>
</reference>
<accession>A0A822ZSC8</accession>
<protein>
    <recommendedName>
        <fullName evidence="1">Reverse transcriptase zinc-binding domain-containing protein</fullName>
    </recommendedName>
</protein>
<evidence type="ECO:0000259" key="1">
    <source>
        <dbReference type="Pfam" id="PF13966"/>
    </source>
</evidence>
<name>A0A822ZSC8_NELNU</name>
<gene>
    <name evidence="2" type="ORF">HUJ06_004479</name>
</gene>
<dbReference type="Pfam" id="PF13966">
    <property type="entry name" value="zf-RVT"/>
    <property type="match status" value="1"/>
</dbReference>
<dbReference type="AlphaFoldDB" id="A0A822ZSC8"/>
<organism evidence="2 3">
    <name type="scientific">Nelumbo nucifera</name>
    <name type="common">Sacred lotus</name>
    <dbReference type="NCBI Taxonomy" id="4432"/>
    <lineage>
        <taxon>Eukaryota</taxon>
        <taxon>Viridiplantae</taxon>
        <taxon>Streptophyta</taxon>
        <taxon>Embryophyta</taxon>
        <taxon>Tracheophyta</taxon>
        <taxon>Spermatophyta</taxon>
        <taxon>Magnoliopsida</taxon>
        <taxon>Proteales</taxon>
        <taxon>Nelumbonaceae</taxon>
        <taxon>Nelumbo</taxon>
    </lineage>
</organism>
<comment type="caution">
    <text evidence="2">The sequence shown here is derived from an EMBL/GenBank/DDBJ whole genome shotgun (WGS) entry which is preliminary data.</text>
</comment>
<dbReference type="Proteomes" id="UP000607653">
    <property type="component" value="Unassembled WGS sequence"/>
</dbReference>
<proteinExistence type="predicted"/>